<dbReference type="InterPro" id="IPR056773">
    <property type="entry name" value="WHD_ORC2"/>
</dbReference>
<evidence type="ECO:0000313" key="9">
    <source>
        <dbReference type="EMBL" id="KAA8893406.1"/>
    </source>
</evidence>
<organism evidence="9 10">
    <name type="scientific">Sphaerosporella brunnea</name>
    <dbReference type="NCBI Taxonomy" id="1250544"/>
    <lineage>
        <taxon>Eukaryota</taxon>
        <taxon>Fungi</taxon>
        <taxon>Dikarya</taxon>
        <taxon>Ascomycota</taxon>
        <taxon>Pezizomycotina</taxon>
        <taxon>Pezizomycetes</taxon>
        <taxon>Pezizales</taxon>
        <taxon>Pyronemataceae</taxon>
        <taxon>Sphaerosporella</taxon>
    </lineage>
</organism>
<feature type="domain" description="Origin recognition complex subunit 2 RecA-like" evidence="7">
    <location>
        <begin position="213"/>
        <end position="378"/>
    </location>
</feature>
<keyword evidence="10" id="KW-1185">Reference proteome</keyword>
<comment type="subunit">
    <text evidence="5">Component of the origin recognition complex (ORC).</text>
</comment>
<dbReference type="Pfam" id="PF24882">
    <property type="entry name" value="WHD_ORC2"/>
    <property type="match status" value="1"/>
</dbReference>
<evidence type="ECO:0000259" key="7">
    <source>
        <dbReference type="Pfam" id="PF04084"/>
    </source>
</evidence>
<dbReference type="InterPro" id="IPR056772">
    <property type="entry name" value="RecA-like_ORC2"/>
</dbReference>
<comment type="function">
    <text evidence="5">Component of the origin recognition complex (ORC) that binds origins of replication. DNA-binding is ATP-dependent. ORC is required to assemble the pre-replication complex necessary to initiate DNA replication.</text>
</comment>
<dbReference type="GO" id="GO:0006260">
    <property type="term" value="P:DNA replication"/>
    <property type="evidence" value="ECO:0007669"/>
    <property type="project" value="UniProtKB-UniRule"/>
</dbReference>
<evidence type="ECO:0000256" key="3">
    <source>
        <dbReference type="ARBA" id="ARBA00022705"/>
    </source>
</evidence>
<dbReference type="Pfam" id="PF04084">
    <property type="entry name" value="RecA-like_ORC2"/>
    <property type="match status" value="1"/>
</dbReference>
<dbReference type="GO" id="GO:0003688">
    <property type="term" value="F:DNA replication origin binding"/>
    <property type="evidence" value="ECO:0007669"/>
    <property type="project" value="UniProtKB-UniRule"/>
</dbReference>
<sequence length="518" mass="57307">MPPKKPATATTRRIRLPRGVAAATAASIDLAAPETPSKRRVREAEIANEASPSPRKPILKDPNLETPRRTDRVRFDAADAADAADASPPTVIVNADRSARRKSTRHFVDEEEFDEDSDDDIVKRVYGDEDRDSEESGEKETPAAAAKKRGGKTKTRELSPPLEVLEGPESYFHQNRKARQQTSTSTLASLKQMDHGEYFGLLRKHTPDHIPSREFLQEMHAGDFGQWAFELSQGFNLLLYGYGSKRKLLLSFAEKIYTRPGSVVVVNGYLPGINIKDVLGTVATALLGANHNVKLGASPNDMLDNLLSLLNEPSAQKLTIVFHNLDGEALRQERSQAVISRLAAHPKISLVASIDHIRAPLLWDAARVSQFNFLWHDATTFEPYTVEIPADEALSLVDGAGRAGGTKGVKYVLASLPSNAKSLFRILVSHQLQAMVDDGDARKGKKVDASDYGVEYRVLYQRAVGEFICSNDVAFRTLLKEFMDHQMVTSKKDSQGTEILWAPFRREDLEGILEEIVA</sequence>
<dbReference type="PANTHER" id="PTHR14052:SF0">
    <property type="entry name" value="ORIGIN RECOGNITION COMPLEX SUBUNIT 2"/>
    <property type="match status" value="1"/>
</dbReference>
<feature type="region of interest" description="Disordered" evidence="6">
    <location>
        <begin position="1"/>
        <end position="20"/>
    </location>
</feature>
<dbReference type="PANTHER" id="PTHR14052">
    <property type="entry name" value="ORIGIN RECOGNITION COMPLEX SUBUNIT 2"/>
    <property type="match status" value="1"/>
</dbReference>
<dbReference type="EMBL" id="VXIS01000448">
    <property type="protein sequence ID" value="KAA8893406.1"/>
    <property type="molecule type" value="Genomic_DNA"/>
</dbReference>
<feature type="compositionally biased region" description="Acidic residues" evidence="6">
    <location>
        <begin position="109"/>
        <end position="119"/>
    </location>
</feature>
<dbReference type="GO" id="GO:0005664">
    <property type="term" value="C:nuclear origin of replication recognition complex"/>
    <property type="evidence" value="ECO:0007669"/>
    <property type="project" value="UniProtKB-UniRule"/>
</dbReference>
<comment type="caution">
    <text evidence="9">The sequence shown here is derived from an EMBL/GenBank/DDBJ whole genome shotgun (WGS) entry which is preliminary data.</text>
</comment>
<accession>A0A5J5EEL0</accession>
<feature type="domain" description="Origin recognition complex subunit 2 winged-helix" evidence="8">
    <location>
        <begin position="448"/>
        <end position="507"/>
    </location>
</feature>
<feature type="region of interest" description="Disordered" evidence="6">
    <location>
        <begin position="27"/>
        <end position="158"/>
    </location>
</feature>
<protein>
    <recommendedName>
        <fullName evidence="5">Origin recognition complex subunit 2</fullName>
    </recommendedName>
</protein>
<evidence type="ECO:0000256" key="2">
    <source>
        <dbReference type="ARBA" id="ARBA00007421"/>
    </source>
</evidence>
<feature type="compositionally biased region" description="Basic and acidic residues" evidence="6">
    <location>
        <begin position="120"/>
        <end position="141"/>
    </location>
</feature>
<dbReference type="FunCoup" id="A0A5J5EEL0">
    <property type="interactions" value="1021"/>
</dbReference>
<gene>
    <name evidence="9" type="ORF">FN846DRAFT_529540</name>
</gene>
<dbReference type="OrthoDB" id="346673at2759"/>
<comment type="similarity">
    <text evidence="2 5">Belongs to the ORC2 family.</text>
</comment>
<evidence type="ECO:0000259" key="8">
    <source>
        <dbReference type="Pfam" id="PF24882"/>
    </source>
</evidence>
<reference evidence="9 10" key="1">
    <citation type="submission" date="2019-09" db="EMBL/GenBank/DDBJ databases">
        <title>Draft genome of the ectomycorrhizal ascomycete Sphaerosporella brunnea.</title>
        <authorList>
            <consortium name="DOE Joint Genome Institute"/>
            <person name="Benucci G.M."/>
            <person name="Marozzi G."/>
            <person name="Antonielli L."/>
            <person name="Sanchez S."/>
            <person name="Marco P."/>
            <person name="Wang X."/>
            <person name="Falini L.B."/>
            <person name="Barry K."/>
            <person name="Haridas S."/>
            <person name="Lipzen A."/>
            <person name="Labutti K."/>
            <person name="Grigoriev I.V."/>
            <person name="Murat C."/>
            <person name="Martin F."/>
            <person name="Albertini E."/>
            <person name="Donnini D."/>
            <person name="Bonito G."/>
        </authorList>
    </citation>
    <scope>NUCLEOTIDE SEQUENCE [LARGE SCALE GENOMIC DNA]</scope>
    <source>
        <strain evidence="9 10">Sb_GMNB300</strain>
    </source>
</reference>
<dbReference type="InParanoid" id="A0A5J5EEL0"/>
<evidence type="ECO:0000256" key="5">
    <source>
        <dbReference type="RuleBase" id="RU368084"/>
    </source>
</evidence>
<dbReference type="AlphaFoldDB" id="A0A5J5EEL0"/>
<evidence type="ECO:0000256" key="4">
    <source>
        <dbReference type="ARBA" id="ARBA00023242"/>
    </source>
</evidence>
<comment type="subcellular location">
    <subcellularLocation>
        <location evidence="1 5">Nucleus</location>
    </subcellularLocation>
</comment>
<proteinExistence type="inferred from homology"/>
<name>A0A5J5EEL0_9PEZI</name>
<evidence type="ECO:0000256" key="6">
    <source>
        <dbReference type="SAM" id="MobiDB-lite"/>
    </source>
</evidence>
<evidence type="ECO:0000256" key="1">
    <source>
        <dbReference type="ARBA" id="ARBA00004123"/>
    </source>
</evidence>
<keyword evidence="4 5" id="KW-0539">Nucleus</keyword>
<dbReference type="InterPro" id="IPR007220">
    <property type="entry name" value="ORC2"/>
</dbReference>
<feature type="compositionally biased region" description="Basic and acidic residues" evidence="6">
    <location>
        <begin position="58"/>
        <end position="77"/>
    </location>
</feature>
<keyword evidence="3 5" id="KW-0235">DNA replication</keyword>
<dbReference type="Proteomes" id="UP000326924">
    <property type="component" value="Unassembled WGS sequence"/>
</dbReference>
<evidence type="ECO:0000313" key="10">
    <source>
        <dbReference type="Proteomes" id="UP000326924"/>
    </source>
</evidence>